<evidence type="ECO:0000313" key="2">
    <source>
        <dbReference type="EMBL" id="RJT37412.1"/>
    </source>
</evidence>
<dbReference type="SUPFAM" id="SSF56436">
    <property type="entry name" value="C-type lectin-like"/>
    <property type="match status" value="1"/>
</dbReference>
<dbReference type="EMBL" id="RAHH01000034">
    <property type="protein sequence ID" value="RJT37412.1"/>
    <property type="molecule type" value="Genomic_DNA"/>
</dbReference>
<feature type="domain" description="BIG2" evidence="1">
    <location>
        <begin position="78"/>
        <end position="122"/>
    </location>
</feature>
<dbReference type="InterPro" id="IPR016187">
    <property type="entry name" value="CTDL_fold"/>
</dbReference>
<name>A0A419N3F7_9GAMM</name>
<dbReference type="PANTHER" id="PTHR39576:SF2">
    <property type="entry name" value="ATTACHING AND EFFACING PROTEIN HOMOLOG-RELATED"/>
    <property type="match status" value="1"/>
</dbReference>
<comment type="caution">
    <text evidence="2">The sequence shown here is derived from an EMBL/GenBank/DDBJ whole genome shotgun (WGS) entry which is preliminary data.</text>
</comment>
<dbReference type="AlphaFoldDB" id="A0A419N3F7"/>
<sequence length="234" mass="25735">MGVKITPRTLTGLPQENTRIEIEDISSYADGDNIPDGPVNPHSINVLSYTLAPNDPNSLLDVDVSKKLTTAFSGAQLRVVTDNPAEELEWSSSNDAIATVSDTGLVTFKAKGGVKITGRHNEVRASIIFNPQLFFHFSQKSMNWHDANDWCENQGYRLPTADELSVQKNKREASSGSLWQEWGKSIDDVPHAGVVFWSSDLIIAAEDAYDYMYTKDGSVTSNTSDRSEGFACVE</sequence>
<dbReference type="Proteomes" id="UP000284908">
    <property type="component" value="Unassembled WGS sequence"/>
</dbReference>
<reference evidence="2 3" key="1">
    <citation type="submission" date="2018-09" db="EMBL/GenBank/DDBJ databases">
        <authorList>
            <person name="Le Fleche-Mateos A."/>
        </authorList>
    </citation>
    <scope>NUCLEOTIDE SEQUENCE [LARGE SCALE GENOMIC DNA]</scope>
    <source>
        <strain evidence="2 3">DSM 27399</strain>
    </source>
</reference>
<dbReference type="Gene3D" id="2.60.40.1080">
    <property type="match status" value="1"/>
</dbReference>
<proteinExistence type="predicted"/>
<organism evidence="2 3">
    <name type="scientific">Rahnella woolbedingensis</name>
    <dbReference type="NCBI Taxonomy" id="1510574"/>
    <lineage>
        <taxon>Bacteria</taxon>
        <taxon>Pseudomonadati</taxon>
        <taxon>Pseudomonadota</taxon>
        <taxon>Gammaproteobacteria</taxon>
        <taxon>Enterobacterales</taxon>
        <taxon>Yersiniaceae</taxon>
        <taxon>Rahnella</taxon>
    </lineage>
</organism>
<protein>
    <recommendedName>
        <fullName evidence="1">BIG2 domain-containing protein</fullName>
    </recommendedName>
</protein>
<dbReference type="InterPro" id="IPR003343">
    <property type="entry name" value="Big_2"/>
</dbReference>
<evidence type="ECO:0000313" key="3">
    <source>
        <dbReference type="Proteomes" id="UP000284908"/>
    </source>
</evidence>
<dbReference type="InterPro" id="IPR008964">
    <property type="entry name" value="Invasin/intimin_cell_adhesion"/>
</dbReference>
<dbReference type="CDD" id="cd00037">
    <property type="entry name" value="CLECT"/>
    <property type="match status" value="1"/>
</dbReference>
<gene>
    <name evidence="2" type="ORF">D6C13_21910</name>
</gene>
<dbReference type="SUPFAM" id="SSF49373">
    <property type="entry name" value="Invasin/intimin cell-adhesion fragments"/>
    <property type="match status" value="1"/>
</dbReference>
<dbReference type="OrthoDB" id="7065811at2"/>
<dbReference type="GO" id="GO:0009279">
    <property type="term" value="C:cell outer membrane"/>
    <property type="evidence" value="ECO:0007669"/>
    <property type="project" value="TreeGrafter"/>
</dbReference>
<accession>A0A419N3F7</accession>
<dbReference type="PANTHER" id="PTHR39576">
    <property type="entry name" value="ATTACHING AND EFFACING PROTEIN HOMOLOG-RELATED-RELATED"/>
    <property type="match status" value="1"/>
</dbReference>
<evidence type="ECO:0000259" key="1">
    <source>
        <dbReference type="Pfam" id="PF02368"/>
    </source>
</evidence>
<keyword evidence="3" id="KW-1185">Reference proteome</keyword>
<dbReference type="Pfam" id="PF02368">
    <property type="entry name" value="Big_2"/>
    <property type="match status" value="1"/>
</dbReference>
<dbReference type="InterPro" id="IPR051715">
    <property type="entry name" value="Intimin-Invasin_domain"/>
</dbReference>